<accession>A0A1M6IHH1</accession>
<dbReference type="STRING" id="1121476.SAMN02745751_02328"/>
<comment type="catalytic activity">
    <reaction evidence="1">
        <text>ATP + protein L-histidine = ADP + protein N-phospho-L-histidine.</text>
        <dbReference type="EC" id="2.7.13.3"/>
    </reaction>
</comment>
<dbReference type="EMBL" id="FQZL01000017">
    <property type="protein sequence ID" value="SHJ33873.1"/>
    <property type="molecule type" value="Genomic_DNA"/>
</dbReference>
<evidence type="ECO:0000259" key="11">
    <source>
        <dbReference type="PROSITE" id="PS50112"/>
    </source>
</evidence>
<keyword evidence="13" id="KW-1185">Reference proteome</keyword>
<dbReference type="InterPro" id="IPR003594">
    <property type="entry name" value="HATPase_dom"/>
</dbReference>
<dbReference type="NCBIfam" id="TIGR00229">
    <property type="entry name" value="sensory_box"/>
    <property type="match status" value="1"/>
</dbReference>
<dbReference type="CDD" id="cd00082">
    <property type="entry name" value="HisKA"/>
    <property type="match status" value="1"/>
</dbReference>
<dbReference type="InterPro" id="IPR013656">
    <property type="entry name" value="PAS_4"/>
</dbReference>
<keyword evidence="7" id="KW-0067">ATP-binding</keyword>
<feature type="domain" description="Histidine kinase" evidence="10">
    <location>
        <begin position="460"/>
        <end position="669"/>
    </location>
</feature>
<dbReference type="SMART" id="SM00091">
    <property type="entry name" value="PAS"/>
    <property type="match status" value="1"/>
</dbReference>
<dbReference type="InterPro" id="IPR003661">
    <property type="entry name" value="HisK_dim/P_dom"/>
</dbReference>
<dbReference type="Pfam" id="PF02518">
    <property type="entry name" value="HATPase_c"/>
    <property type="match status" value="1"/>
</dbReference>
<keyword evidence="5" id="KW-0547">Nucleotide-binding</keyword>
<evidence type="ECO:0000256" key="8">
    <source>
        <dbReference type="ARBA" id="ARBA00023012"/>
    </source>
</evidence>
<dbReference type="InterPro" id="IPR036097">
    <property type="entry name" value="HisK_dim/P_sf"/>
</dbReference>
<dbReference type="InterPro" id="IPR004358">
    <property type="entry name" value="Sig_transdc_His_kin-like_C"/>
</dbReference>
<keyword evidence="4" id="KW-0808">Transferase</keyword>
<keyword evidence="9" id="KW-0472">Membrane</keyword>
<evidence type="ECO:0000256" key="6">
    <source>
        <dbReference type="ARBA" id="ARBA00022777"/>
    </source>
</evidence>
<sequence length="671" mass="76508">MNNKKAILIAIGVFILFISLNVLFQTRLGQFITSDLLKNDDLSTEEQIWLENKGELIYGADENSPPLMFVDEETSQYTGFTIDYVNAMSLEIGNEIKTKSYVWEEALNKLAAGETDFCDMFPSKERGKIFDFSEPIYTLKSILIVNSDNEEIKTIQDLRGRTVAIPRSDYGVEFLKERVQDINFIYTDNIEEAIKEILKGNADAVLGDEPNISYYIKKHNLYNNIKTLDNAVYESEVVLAVKKGNSILLSILNKGIRRLENKQTIPLIQQKWFGLSGDLKKESISEIIILLTMIFFVIIFITMYISYRWNRSLKYQVDLRTEELTVSREKLRITFDSITEYIFVLDNDGEIMDVNAAFMDYINLDNDTISGRKLYEFFDTEISDKIKSIIKETLIRKEGLIKEANIKGRIYNVKTFPFKKNSLELNRVIMMVEDITKERIMENQMLHSSKMAAIGQLASGVAHEIRNPLGLIRNYAYLIEKKVSKNDEVTRKALDVIEDSVERTSSIIDNLLNFSRIFGDKNEDTNIQEFIEDIVNLERSFFEKNNIDCKVICSDDLNIVINRESFKHIIINLIGNASDAMPEGGTLTLSAEKCDDGLVFKCIDTGIGIDKESINSIFNPFYTKKLKGKGTGLGLYIVYNEIEKNGGNIKVESEVNVGTTFTLELPALSAV</sequence>
<name>A0A1M6IHH1_9FIRM</name>
<keyword evidence="9" id="KW-0812">Transmembrane</keyword>
<dbReference type="Pfam" id="PF08448">
    <property type="entry name" value="PAS_4"/>
    <property type="match status" value="1"/>
</dbReference>
<dbReference type="Pfam" id="PF00497">
    <property type="entry name" value="SBP_bac_3"/>
    <property type="match status" value="1"/>
</dbReference>
<protein>
    <recommendedName>
        <fullName evidence="2">histidine kinase</fullName>
        <ecNumber evidence="2">2.7.13.3</ecNumber>
    </recommendedName>
</protein>
<dbReference type="Gene3D" id="3.40.190.10">
    <property type="entry name" value="Periplasmic binding protein-like II"/>
    <property type="match status" value="2"/>
</dbReference>
<dbReference type="OrthoDB" id="9784397at2"/>
<dbReference type="InterPro" id="IPR036890">
    <property type="entry name" value="HATPase_C_sf"/>
</dbReference>
<evidence type="ECO:0000313" key="12">
    <source>
        <dbReference type="EMBL" id="SHJ33873.1"/>
    </source>
</evidence>
<dbReference type="Gene3D" id="1.10.287.130">
    <property type="match status" value="1"/>
</dbReference>
<dbReference type="InterPro" id="IPR000014">
    <property type="entry name" value="PAS"/>
</dbReference>
<dbReference type="GO" id="GO:0005524">
    <property type="term" value="F:ATP binding"/>
    <property type="evidence" value="ECO:0007669"/>
    <property type="project" value="UniProtKB-KW"/>
</dbReference>
<dbReference type="PANTHER" id="PTHR43065">
    <property type="entry name" value="SENSOR HISTIDINE KINASE"/>
    <property type="match status" value="1"/>
</dbReference>
<keyword evidence="8" id="KW-0902">Two-component regulatory system</keyword>
<dbReference type="SUPFAM" id="SSF47384">
    <property type="entry name" value="Homodimeric domain of signal transducing histidine kinase"/>
    <property type="match status" value="1"/>
</dbReference>
<dbReference type="Gene3D" id="3.30.565.10">
    <property type="entry name" value="Histidine kinase-like ATPase, C-terminal domain"/>
    <property type="match status" value="1"/>
</dbReference>
<dbReference type="RefSeq" id="WP_073049752.1">
    <property type="nucleotide sequence ID" value="NZ_FQZL01000017.1"/>
</dbReference>
<organism evidence="12 13">
    <name type="scientific">Dethiosulfatibacter aminovorans DSM 17477</name>
    <dbReference type="NCBI Taxonomy" id="1121476"/>
    <lineage>
        <taxon>Bacteria</taxon>
        <taxon>Bacillati</taxon>
        <taxon>Bacillota</taxon>
        <taxon>Tissierellia</taxon>
        <taxon>Dethiosulfatibacter</taxon>
    </lineage>
</organism>
<dbReference type="InterPro" id="IPR005467">
    <property type="entry name" value="His_kinase_dom"/>
</dbReference>
<dbReference type="SUPFAM" id="SSF55874">
    <property type="entry name" value="ATPase domain of HSP90 chaperone/DNA topoisomerase II/histidine kinase"/>
    <property type="match status" value="1"/>
</dbReference>
<evidence type="ECO:0000313" key="13">
    <source>
        <dbReference type="Proteomes" id="UP000184052"/>
    </source>
</evidence>
<dbReference type="PROSITE" id="PS50109">
    <property type="entry name" value="HIS_KIN"/>
    <property type="match status" value="1"/>
</dbReference>
<dbReference type="Gene3D" id="3.30.450.20">
    <property type="entry name" value="PAS domain"/>
    <property type="match status" value="1"/>
</dbReference>
<dbReference type="PANTHER" id="PTHR43065:SF46">
    <property type="entry name" value="C4-DICARBOXYLATE TRANSPORT SENSOR PROTEIN DCTB"/>
    <property type="match status" value="1"/>
</dbReference>
<dbReference type="CDD" id="cd13704">
    <property type="entry name" value="PBP2_HisK"/>
    <property type="match status" value="1"/>
</dbReference>
<keyword evidence="6" id="KW-0418">Kinase</keyword>
<dbReference type="PRINTS" id="PR00344">
    <property type="entry name" value="BCTRLSENSOR"/>
</dbReference>
<reference evidence="12 13" key="1">
    <citation type="submission" date="2016-11" db="EMBL/GenBank/DDBJ databases">
        <authorList>
            <person name="Jaros S."/>
            <person name="Januszkiewicz K."/>
            <person name="Wedrychowicz H."/>
        </authorList>
    </citation>
    <scope>NUCLEOTIDE SEQUENCE [LARGE SCALE GENOMIC DNA]</scope>
    <source>
        <strain evidence="12 13">DSM 17477</strain>
    </source>
</reference>
<feature type="domain" description="PAS" evidence="11">
    <location>
        <begin position="327"/>
        <end position="397"/>
    </location>
</feature>
<dbReference type="SMART" id="SM00062">
    <property type="entry name" value="PBPb"/>
    <property type="match status" value="1"/>
</dbReference>
<dbReference type="Pfam" id="PF00512">
    <property type="entry name" value="HisKA"/>
    <property type="match status" value="1"/>
</dbReference>
<dbReference type="InterPro" id="IPR001638">
    <property type="entry name" value="Solute-binding_3/MltF_N"/>
</dbReference>
<dbReference type="PROSITE" id="PS50112">
    <property type="entry name" value="PAS"/>
    <property type="match status" value="1"/>
</dbReference>
<evidence type="ECO:0000256" key="2">
    <source>
        <dbReference type="ARBA" id="ARBA00012438"/>
    </source>
</evidence>
<gene>
    <name evidence="12" type="ORF">SAMN02745751_02328</name>
</gene>
<dbReference type="SMART" id="SM00387">
    <property type="entry name" value="HATPase_c"/>
    <property type="match status" value="1"/>
</dbReference>
<proteinExistence type="predicted"/>
<keyword evidence="9" id="KW-1133">Transmembrane helix</keyword>
<evidence type="ECO:0000256" key="3">
    <source>
        <dbReference type="ARBA" id="ARBA00022553"/>
    </source>
</evidence>
<dbReference type="InterPro" id="IPR035965">
    <property type="entry name" value="PAS-like_dom_sf"/>
</dbReference>
<feature type="transmembrane region" description="Helical" evidence="9">
    <location>
        <begin position="287"/>
        <end position="307"/>
    </location>
</feature>
<dbReference type="SMART" id="SM00388">
    <property type="entry name" value="HisKA"/>
    <property type="match status" value="1"/>
</dbReference>
<dbReference type="CDD" id="cd00130">
    <property type="entry name" value="PAS"/>
    <property type="match status" value="1"/>
</dbReference>
<feature type="transmembrane region" description="Helical" evidence="9">
    <location>
        <begin position="6"/>
        <end position="24"/>
    </location>
</feature>
<evidence type="ECO:0000259" key="10">
    <source>
        <dbReference type="PROSITE" id="PS50109"/>
    </source>
</evidence>
<keyword evidence="3" id="KW-0597">Phosphoprotein</keyword>
<evidence type="ECO:0000256" key="5">
    <source>
        <dbReference type="ARBA" id="ARBA00022741"/>
    </source>
</evidence>
<evidence type="ECO:0000256" key="1">
    <source>
        <dbReference type="ARBA" id="ARBA00000085"/>
    </source>
</evidence>
<dbReference type="AlphaFoldDB" id="A0A1M6IHH1"/>
<dbReference type="Proteomes" id="UP000184052">
    <property type="component" value="Unassembled WGS sequence"/>
</dbReference>
<dbReference type="SUPFAM" id="SSF53850">
    <property type="entry name" value="Periplasmic binding protein-like II"/>
    <property type="match status" value="1"/>
</dbReference>
<evidence type="ECO:0000256" key="9">
    <source>
        <dbReference type="SAM" id="Phobius"/>
    </source>
</evidence>
<evidence type="ECO:0000256" key="4">
    <source>
        <dbReference type="ARBA" id="ARBA00022679"/>
    </source>
</evidence>
<dbReference type="EC" id="2.7.13.3" evidence="2"/>
<dbReference type="GO" id="GO:0000155">
    <property type="term" value="F:phosphorelay sensor kinase activity"/>
    <property type="evidence" value="ECO:0007669"/>
    <property type="project" value="InterPro"/>
</dbReference>
<dbReference type="SUPFAM" id="SSF55785">
    <property type="entry name" value="PYP-like sensor domain (PAS domain)"/>
    <property type="match status" value="1"/>
</dbReference>
<evidence type="ECO:0000256" key="7">
    <source>
        <dbReference type="ARBA" id="ARBA00022840"/>
    </source>
</evidence>